<keyword evidence="4" id="KW-1185">Reference proteome</keyword>
<feature type="region of interest" description="Disordered" evidence="1">
    <location>
        <begin position="497"/>
        <end position="641"/>
    </location>
</feature>
<evidence type="ECO:0000313" key="3">
    <source>
        <dbReference type="EMBL" id="OBZ79409.1"/>
    </source>
</evidence>
<feature type="transmembrane region" description="Helical" evidence="2">
    <location>
        <begin position="249"/>
        <end position="270"/>
    </location>
</feature>
<evidence type="ECO:0000256" key="1">
    <source>
        <dbReference type="SAM" id="MobiDB-lite"/>
    </source>
</evidence>
<reference evidence="3 4" key="1">
    <citation type="submission" date="2016-03" db="EMBL/GenBank/DDBJ databases">
        <title>Whole genome sequencing of Grifola frondosa 9006-11.</title>
        <authorList>
            <person name="Min B."/>
            <person name="Park H."/>
            <person name="Kim J.-G."/>
            <person name="Cho H."/>
            <person name="Oh Y.-L."/>
            <person name="Kong W.-S."/>
            <person name="Choi I.-G."/>
        </authorList>
    </citation>
    <scope>NUCLEOTIDE SEQUENCE [LARGE SCALE GENOMIC DNA]</scope>
    <source>
        <strain evidence="3 4">9006-11</strain>
    </source>
</reference>
<sequence>MIPASSSIPTPAAWPQDNLPSSSLAPSPSTSDDFTPLRTLLSDVDIVPFTTPCPTSTPNIVQIVLHTTLTIPDYSRFYHTPIESFRPSYLSLPDGSLITAPLIDSIRISAAWLVVGGVLSTFFIRNTIVSVYYCRTAKVKNKALFYLLLLSQFLGVVVGVVLLVADFDQAVNCTISGIVKRACTILSGTLLITGILGVKAYRCLSNARIVIIVLAILRTAILALSGFGLSHYRGARRLSGSCMTISGSSILAITVILQFVESFFICACFVSHPVDEARLSLQVSVENRESFVENRIKEDHHESGYSRRGWWDYVPDAHAKSTVDAGQTGLIDTIRDALRRFWLGEPVPPSVAFQRKSSLPGNIRYLSLLVYPQRPELTQFHSVSQLLNRKRSPEHAIQARLHRHASRRVFLVIGIVMLVGVSRKILMGPNAWVMVDWVVISSFTMHSFARVVRRHEREAILAHPTAWDPIYRAELEAAKAFRNKHARRAWSPVSVASHWRPRRRDGTQGDPLGSTRSRGDRSVNIPGIPPYAGPSRVRSTSVRRTREFSISTSTSLAPSPSPTMDSVFQQSQWDGPVVLPSPDVADYASTDASTPVSDSHAIVSGPSTAPAHLQSRRSSSPPSFYSRTYSRWDRSSDGGFQ</sequence>
<dbReference type="Proteomes" id="UP000092993">
    <property type="component" value="Unassembled WGS sequence"/>
</dbReference>
<dbReference type="AlphaFoldDB" id="A0A1C7MSK4"/>
<feature type="compositionally biased region" description="Polar residues" evidence="1">
    <location>
        <begin position="564"/>
        <end position="573"/>
    </location>
</feature>
<evidence type="ECO:0000256" key="2">
    <source>
        <dbReference type="SAM" id="Phobius"/>
    </source>
</evidence>
<keyword evidence="2" id="KW-0472">Membrane</keyword>
<feature type="transmembrane region" description="Helical" evidence="2">
    <location>
        <begin position="145"/>
        <end position="165"/>
    </location>
</feature>
<name>A0A1C7MSK4_GRIFR</name>
<feature type="compositionally biased region" description="Low complexity" evidence="1">
    <location>
        <begin position="616"/>
        <end position="629"/>
    </location>
</feature>
<feature type="transmembrane region" description="Helical" evidence="2">
    <location>
        <begin position="209"/>
        <end position="229"/>
    </location>
</feature>
<dbReference type="OrthoDB" id="3267487at2759"/>
<keyword evidence="2" id="KW-0812">Transmembrane</keyword>
<organism evidence="3 4">
    <name type="scientific">Grifola frondosa</name>
    <name type="common">Maitake</name>
    <name type="synonym">Polyporus frondosus</name>
    <dbReference type="NCBI Taxonomy" id="5627"/>
    <lineage>
        <taxon>Eukaryota</taxon>
        <taxon>Fungi</taxon>
        <taxon>Dikarya</taxon>
        <taxon>Basidiomycota</taxon>
        <taxon>Agaricomycotina</taxon>
        <taxon>Agaricomycetes</taxon>
        <taxon>Polyporales</taxon>
        <taxon>Grifolaceae</taxon>
        <taxon>Grifola</taxon>
    </lineage>
</organism>
<feature type="compositionally biased region" description="Basic and acidic residues" evidence="1">
    <location>
        <begin position="630"/>
        <end position="641"/>
    </location>
</feature>
<proteinExistence type="predicted"/>
<comment type="caution">
    <text evidence="3">The sequence shown here is derived from an EMBL/GenBank/DDBJ whole genome shotgun (WGS) entry which is preliminary data.</text>
</comment>
<accession>A0A1C7MSK4</accession>
<evidence type="ECO:0000313" key="4">
    <source>
        <dbReference type="Proteomes" id="UP000092993"/>
    </source>
</evidence>
<dbReference type="OMA" id="RRFTGTC"/>
<keyword evidence="2" id="KW-1133">Transmembrane helix</keyword>
<feature type="transmembrane region" description="Helical" evidence="2">
    <location>
        <begin position="110"/>
        <end position="133"/>
    </location>
</feature>
<feature type="compositionally biased region" description="Low complexity" evidence="1">
    <location>
        <begin position="549"/>
        <end position="558"/>
    </location>
</feature>
<feature type="region of interest" description="Disordered" evidence="1">
    <location>
        <begin position="1"/>
        <end position="31"/>
    </location>
</feature>
<feature type="compositionally biased region" description="Low complexity" evidence="1">
    <location>
        <begin position="19"/>
        <end position="31"/>
    </location>
</feature>
<gene>
    <name evidence="3" type="ORF">A0H81_00652</name>
</gene>
<evidence type="ECO:0008006" key="5">
    <source>
        <dbReference type="Google" id="ProtNLM"/>
    </source>
</evidence>
<protein>
    <recommendedName>
        <fullName evidence="5">G-protein coupled receptors family 3 profile domain-containing protein</fullName>
    </recommendedName>
</protein>
<dbReference type="EMBL" id="LUGG01000001">
    <property type="protein sequence ID" value="OBZ79409.1"/>
    <property type="molecule type" value="Genomic_DNA"/>
</dbReference>